<dbReference type="AlphaFoldDB" id="A0A1M5LP52"/>
<reference evidence="2" key="1">
    <citation type="submission" date="2016-11" db="EMBL/GenBank/DDBJ databases">
        <authorList>
            <person name="Varghese N."/>
            <person name="Submissions S."/>
        </authorList>
    </citation>
    <scope>NUCLEOTIDE SEQUENCE [LARGE SCALE GENOMIC DNA]</scope>
    <source>
        <strain evidence="2">CGMCC 1.8995</strain>
    </source>
</reference>
<organism evidence="1 2">
    <name type="scientific">Marisediminitalea aggregata</name>
    <dbReference type="NCBI Taxonomy" id="634436"/>
    <lineage>
        <taxon>Bacteria</taxon>
        <taxon>Pseudomonadati</taxon>
        <taxon>Pseudomonadota</taxon>
        <taxon>Gammaproteobacteria</taxon>
        <taxon>Alteromonadales</taxon>
        <taxon>Alteromonadaceae</taxon>
        <taxon>Marisediminitalea</taxon>
    </lineage>
</organism>
<dbReference type="RefSeq" id="WP_155523158.1">
    <property type="nucleotide sequence ID" value="NZ_FQWD01000004.1"/>
</dbReference>
<evidence type="ECO:0000313" key="2">
    <source>
        <dbReference type="Proteomes" id="UP000184520"/>
    </source>
</evidence>
<dbReference type="EMBL" id="FQWD01000004">
    <property type="protein sequence ID" value="SHG66922.1"/>
    <property type="molecule type" value="Genomic_DNA"/>
</dbReference>
<name>A0A1M5LP52_9ALTE</name>
<gene>
    <name evidence="1" type="ORF">SAMN05216361_2740</name>
</gene>
<keyword evidence="2" id="KW-1185">Reference proteome</keyword>
<dbReference type="Proteomes" id="UP000184520">
    <property type="component" value="Unassembled WGS sequence"/>
</dbReference>
<protein>
    <submittedName>
        <fullName evidence="1">Uncharacterized protein</fullName>
    </submittedName>
</protein>
<evidence type="ECO:0000313" key="1">
    <source>
        <dbReference type="EMBL" id="SHG66922.1"/>
    </source>
</evidence>
<sequence>MLLLSLLFTIVLMIFGYALTSDKGKHTVHARRSKSMAAGQGQAINTFASK</sequence>
<proteinExistence type="predicted"/>
<accession>A0A1M5LP52</accession>